<dbReference type="EMBL" id="AVOT02000361">
    <property type="protein sequence ID" value="MBW0462491.1"/>
    <property type="molecule type" value="Genomic_DNA"/>
</dbReference>
<dbReference type="InterPro" id="IPR001584">
    <property type="entry name" value="Integrase_cat-core"/>
</dbReference>
<name>A0A9Q3GD34_9BASI</name>
<dbReference type="AlphaFoldDB" id="A0A9Q3GD34"/>
<evidence type="ECO:0000256" key="1">
    <source>
        <dbReference type="ARBA" id="ARBA00022884"/>
    </source>
</evidence>
<reference evidence="3" key="1">
    <citation type="submission" date="2021-03" db="EMBL/GenBank/DDBJ databases">
        <title>Draft genome sequence of rust myrtle Austropuccinia psidii MF-1, a brazilian biotype.</title>
        <authorList>
            <person name="Quecine M.C."/>
            <person name="Pachon D.M.R."/>
            <person name="Bonatelli M.L."/>
            <person name="Correr F.H."/>
            <person name="Franceschini L.M."/>
            <person name="Leite T.F."/>
            <person name="Margarido G.R.A."/>
            <person name="Almeida C.A."/>
            <person name="Ferrarezi J.A."/>
            <person name="Labate C.A."/>
        </authorList>
    </citation>
    <scope>NUCLEOTIDE SEQUENCE</scope>
    <source>
        <strain evidence="3">MF-1</strain>
    </source>
</reference>
<organism evidence="3 4">
    <name type="scientific">Austropuccinia psidii MF-1</name>
    <dbReference type="NCBI Taxonomy" id="1389203"/>
    <lineage>
        <taxon>Eukaryota</taxon>
        <taxon>Fungi</taxon>
        <taxon>Dikarya</taxon>
        <taxon>Basidiomycota</taxon>
        <taxon>Pucciniomycotina</taxon>
        <taxon>Pucciniomycetes</taxon>
        <taxon>Pucciniales</taxon>
        <taxon>Sphaerophragmiaceae</taxon>
        <taxon>Austropuccinia</taxon>
    </lineage>
</organism>
<dbReference type="Proteomes" id="UP000765509">
    <property type="component" value="Unassembled WGS sequence"/>
</dbReference>
<keyword evidence="4" id="KW-1185">Reference proteome</keyword>
<dbReference type="GO" id="GO:0003723">
    <property type="term" value="F:RNA binding"/>
    <property type="evidence" value="ECO:0007669"/>
    <property type="project" value="UniProtKB-KW"/>
</dbReference>
<dbReference type="PANTHER" id="PTHR37984">
    <property type="entry name" value="PROTEIN CBG26694"/>
    <property type="match status" value="1"/>
</dbReference>
<keyword evidence="1" id="KW-0694">RNA-binding</keyword>
<evidence type="ECO:0000313" key="4">
    <source>
        <dbReference type="Proteomes" id="UP000765509"/>
    </source>
</evidence>
<dbReference type="PROSITE" id="PS50994">
    <property type="entry name" value="INTEGRASE"/>
    <property type="match status" value="1"/>
</dbReference>
<proteinExistence type="predicted"/>
<dbReference type="GO" id="GO:0015074">
    <property type="term" value="P:DNA integration"/>
    <property type="evidence" value="ECO:0007669"/>
    <property type="project" value="InterPro"/>
</dbReference>
<feature type="domain" description="Integrase catalytic" evidence="2">
    <location>
        <begin position="1"/>
        <end position="123"/>
    </location>
</feature>
<dbReference type="OrthoDB" id="3227343at2759"/>
<dbReference type="SUPFAM" id="SSF53098">
    <property type="entry name" value="Ribonuclease H-like"/>
    <property type="match status" value="1"/>
</dbReference>
<dbReference type="GO" id="GO:0005634">
    <property type="term" value="C:nucleus"/>
    <property type="evidence" value="ECO:0007669"/>
    <property type="project" value="UniProtKB-ARBA"/>
</dbReference>
<sequence length="123" mass="14143">MDWVTGHFPGGKGDFNACTVIVDRYRNNLRCLPCHKQDTAMETELLFGNKIIPTCEVPKIIISDRDPKFTSELWTNLYDMLGTKLVFYKAYNPQTDGIAKRIIQTMADIIRRVCAYGMEYKAQ</sequence>
<comment type="caution">
    <text evidence="3">The sequence shown here is derived from an EMBL/GenBank/DDBJ whole genome shotgun (WGS) entry which is preliminary data.</text>
</comment>
<evidence type="ECO:0000313" key="3">
    <source>
        <dbReference type="EMBL" id="MBW0462491.1"/>
    </source>
</evidence>
<dbReference type="InterPro" id="IPR036397">
    <property type="entry name" value="RNaseH_sf"/>
</dbReference>
<accession>A0A9Q3GD34</accession>
<evidence type="ECO:0000259" key="2">
    <source>
        <dbReference type="PROSITE" id="PS50994"/>
    </source>
</evidence>
<dbReference type="Gene3D" id="3.30.420.10">
    <property type="entry name" value="Ribonuclease H-like superfamily/Ribonuclease H"/>
    <property type="match status" value="1"/>
</dbReference>
<protein>
    <recommendedName>
        <fullName evidence="2">Integrase catalytic domain-containing protein</fullName>
    </recommendedName>
</protein>
<dbReference type="PANTHER" id="PTHR37984:SF5">
    <property type="entry name" value="PROTEIN NYNRIN-LIKE"/>
    <property type="match status" value="1"/>
</dbReference>
<gene>
    <name evidence="3" type="ORF">O181_002206</name>
</gene>
<dbReference type="InterPro" id="IPR050951">
    <property type="entry name" value="Retrovirus_Pol_polyprotein"/>
</dbReference>
<dbReference type="InterPro" id="IPR012337">
    <property type="entry name" value="RNaseH-like_sf"/>
</dbReference>